<reference evidence="3" key="1">
    <citation type="submission" date="2021-11" db="EMBL/GenBank/DDBJ databases">
        <title>Draft genome sequence of Alcaligenes endophyticus type strain CCUG 75668T.</title>
        <authorList>
            <person name="Salva-Serra F."/>
            <person name="Duran R.E."/>
            <person name="Seeger M."/>
            <person name="Moore E.R.B."/>
            <person name="Jaen-Luchoro D."/>
        </authorList>
    </citation>
    <scope>NUCLEOTIDE SEQUENCE</scope>
    <source>
        <strain evidence="3">CCUG 75668</strain>
    </source>
</reference>
<protein>
    <recommendedName>
        <fullName evidence="1">glutathione-specific gamma-glutamylcyclotransferase</fullName>
        <ecNumber evidence="1">4.3.2.7</ecNumber>
    </recommendedName>
</protein>
<gene>
    <name evidence="3" type="ORF">LMS43_03720</name>
</gene>
<keyword evidence="4" id="KW-1185">Reference proteome</keyword>
<organism evidence="3 4">
    <name type="scientific">Alcaligenes endophyticus</name>
    <dbReference type="NCBI Taxonomy" id="1929088"/>
    <lineage>
        <taxon>Bacteria</taxon>
        <taxon>Pseudomonadati</taxon>
        <taxon>Pseudomonadota</taxon>
        <taxon>Betaproteobacteria</taxon>
        <taxon>Burkholderiales</taxon>
        <taxon>Alcaligenaceae</taxon>
        <taxon>Alcaligenes</taxon>
    </lineage>
</organism>
<dbReference type="Gene3D" id="3.10.490.10">
    <property type="entry name" value="Gamma-glutamyl cyclotransferase-like"/>
    <property type="match status" value="1"/>
</dbReference>
<dbReference type="Proteomes" id="UP001168613">
    <property type="component" value="Unassembled WGS sequence"/>
</dbReference>
<comment type="caution">
    <text evidence="3">The sequence shown here is derived from an EMBL/GenBank/DDBJ whole genome shotgun (WGS) entry which is preliminary data.</text>
</comment>
<dbReference type="Pfam" id="PF04752">
    <property type="entry name" value="ChaC"/>
    <property type="match status" value="1"/>
</dbReference>
<name>A0ABT8EGX6_9BURK</name>
<dbReference type="InterPro" id="IPR036568">
    <property type="entry name" value="GGCT-like_sf"/>
</dbReference>
<evidence type="ECO:0000256" key="2">
    <source>
        <dbReference type="ARBA" id="ARBA00023239"/>
    </source>
</evidence>
<accession>A0ABT8EGX6</accession>
<keyword evidence="2" id="KW-0456">Lyase</keyword>
<dbReference type="PANTHER" id="PTHR12192:SF2">
    <property type="entry name" value="GLUTATHIONE-SPECIFIC GAMMA-GLUTAMYLCYCLOTRANSFERASE 2"/>
    <property type="match status" value="1"/>
</dbReference>
<dbReference type="RefSeq" id="WP_266122288.1">
    <property type="nucleotide sequence ID" value="NZ_JAJHNU010000001.1"/>
</dbReference>
<dbReference type="InterPro" id="IPR006840">
    <property type="entry name" value="ChaC"/>
</dbReference>
<sequence>MLTRELLLSGAYLASFQDLPGQPRWTEQQIRQSMLDTLAQHSAGPVWVFAYGSLIWNPIFHYSTQTAARLQGWHRSFCIKLNAGRGTPEKPGRMLALQAGGSTQGVAFKLNEDNLLDELWLIWAREMVYGSYLPIWCPLELANGEHVPGIVFVANPEHVQFIADASIDTTVPIILQAQGILGSNLDYLLQLQQSLQSFDINDAYIDALSQAALTEHIG</sequence>
<evidence type="ECO:0000313" key="4">
    <source>
        <dbReference type="Proteomes" id="UP001168613"/>
    </source>
</evidence>
<dbReference type="PANTHER" id="PTHR12192">
    <property type="entry name" value="CATION TRANSPORT PROTEIN CHAC-RELATED"/>
    <property type="match status" value="1"/>
</dbReference>
<dbReference type="CDD" id="cd06661">
    <property type="entry name" value="GGCT_like"/>
    <property type="match status" value="1"/>
</dbReference>
<dbReference type="SUPFAM" id="SSF110857">
    <property type="entry name" value="Gamma-glutamyl cyclotransferase-like"/>
    <property type="match status" value="1"/>
</dbReference>
<dbReference type="InterPro" id="IPR013024">
    <property type="entry name" value="GGCT-like"/>
</dbReference>
<dbReference type="EC" id="4.3.2.7" evidence="1"/>
<evidence type="ECO:0000256" key="1">
    <source>
        <dbReference type="ARBA" id="ARBA00012344"/>
    </source>
</evidence>
<proteinExistence type="predicted"/>
<evidence type="ECO:0000313" key="3">
    <source>
        <dbReference type="EMBL" id="MDN4120395.1"/>
    </source>
</evidence>
<dbReference type="EMBL" id="JAJHNU010000001">
    <property type="protein sequence ID" value="MDN4120395.1"/>
    <property type="molecule type" value="Genomic_DNA"/>
</dbReference>